<sequence>MPGIDIVIRRLRQLLEINWLIEELNDIIYQRFRPVRAEETPQAPETTPPVGLPLQAPQTTPPVGLPLQATRRCTTQQIDDSETVTEVRRLRESAGRFPIDL</sequence>
<evidence type="ECO:0000313" key="2">
    <source>
        <dbReference type="EnsemblMetazoa" id="XP_003240423.1"/>
    </source>
</evidence>
<reference evidence="2" key="2">
    <citation type="submission" date="2022-06" db="UniProtKB">
        <authorList>
            <consortium name="EnsemblMetazoa"/>
        </authorList>
    </citation>
    <scope>IDENTIFICATION</scope>
</reference>
<dbReference type="KEGG" id="api:100572787"/>
<dbReference type="GeneID" id="100572787"/>
<proteinExistence type="predicted"/>
<dbReference type="EnsemblMetazoa" id="XM_003240375.4">
    <property type="protein sequence ID" value="XP_003240423.1"/>
    <property type="gene ID" value="LOC100572787"/>
</dbReference>
<feature type="region of interest" description="Disordered" evidence="1">
    <location>
        <begin position="38"/>
        <end position="66"/>
    </location>
</feature>
<dbReference type="Proteomes" id="UP000007819">
    <property type="component" value="Chromosome X"/>
</dbReference>
<accession>A0A8R1W3W0</accession>
<evidence type="ECO:0000256" key="1">
    <source>
        <dbReference type="SAM" id="MobiDB-lite"/>
    </source>
</evidence>
<dbReference type="AlphaFoldDB" id="A0A8R1W3W0"/>
<name>A0A8R1W3W0_ACYPI</name>
<evidence type="ECO:0000313" key="3">
    <source>
        <dbReference type="Proteomes" id="UP000007819"/>
    </source>
</evidence>
<protein>
    <submittedName>
        <fullName evidence="2">Uncharacterized protein</fullName>
    </submittedName>
</protein>
<reference evidence="3" key="1">
    <citation type="submission" date="2010-06" db="EMBL/GenBank/DDBJ databases">
        <authorList>
            <person name="Jiang H."/>
            <person name="Abraham K."/>
            <person name="Ali S."/>
            <person name="Alsbrooks S.L."/>
            <person name="Anim B.N."/>
            <person name="Anosike U.S."/>
            <person name="Attaway T."/>
            <person name="Bandaranaike D.P."/>
            <person name="Battles P.K."/>
            <person name="Bell S.N."/>
            <person name="Bell A.V."/>
            <person name="Beltran B."/>
            <person name="Bickham C."/>
            <person name="Bustamante Y."/>
            <person name="Caleb T."/>
            <person name="Canada A."/>
            <person name="Cardenas V."/>
            <person name="Carter K."/>
            <person name="Chacko J."/>
            <person name="Chandrabose M.N."/>
            <person name="Chavez D."/>
            <person name="Chavez A."/>
            <person name="Chen L."/>
            <person name="Chu H.-S."/>
            <person name="Claassen K.J."/>
            <person name="Cockrell R."/>
            <person name="Collins M."/>
            <person name="Cooper J.A."/>
            <person name="Cree A."/>
            <person name="Curry S.M."/>
            <person name="Da Y."/>
            <person name="Dao M.D."/>
            <person name="Das B."/>
            <person name="Davila M.-L."/>
            <person name="Davy-Carroll L."/>
            <person name="Denson S."/>
            <person name="Dinh H."/>
            <person name="Ebong V.E."/>
            <person name="Edwards J.R."/>
            <person name="Egan A."/>
            <person name="El-Daye J."/>
            <person name="Escobedo L."/>
            <person name="Fernandez S."/>
            <person name="Fernando P.R."/>
            <person name="Flagg N."/>
            <person name="Forbes L.D."/>
            <person name="Fowler R.G."/>
            <person name="Fu Q."/>
            <person name="Gabisi R.A."/>
            <person name="Ganer J."/>
            <person name="Garbino Pronczuk A."/>
            <person name="Garcia R.M."/>
            <person name="Garner T."/>
            <person name="Garrett T.E."/>
            <person name="Gonzalez D.A."/>
            <person name="Hamid H."/>
            <person name="Hawkins E.S."/>
            <person name="Hirani K."/>
            <person name="Hogues M.E."/>
            <person name="Hollins B."/>
            <person name="Hsiao C.-H."/>
            <person name="Jabil R."/>
            <person name="James M.L."/>
            <person name="Jhangiani S.N."/>
            <person name="Johnson B."/>
            <person name="Johnson Q."/>
            <person name="Joshi V."/>
            <person name="Kalu J.B."/>
            <person name="Kam C."/>
            <person name="Kashfia A."/>
            <person name="Keebler J."/>
            <person name="Kisamo H."/>
            <person name="Kovar C.L."/>
            <person name="Lago L.A."/>
            <person name="Lai C.-Y."/>
            <person name="Laidlaw J."/>
            <person name="Lara F."/>
            <person name="Le T.-K."/>
            <person name="Lee S.L."/>
            <person name="Legall F.H."/>
            <person name="Lemon S.J."/>
            <person name="Lewis L.R."/>
            <person name="Li B."/>
            <person name="Liu Y."/>
            <person name="Liu Y.-S."/>
            <person name="Lopez J."/>
            <person name="Lozado R.J."/>
            <person name="Lu J."/>
            <person name="Madu R.C."/>
            <person name="Maheshwari M."/>
            <person name="Maheshwari R."/>
            <person name="Malloy K."/>
            <person name="Martinez E."/>
            <person name="Mathew T."/>
            <person name="Mercado I.C."/>
            <person name="Mercado C."/>
            <person name="Meyer B."/>
            <person name="Montgomery K."/>
            <person name="Morgan M.B."/>
            <person name="Munidasa M."/>
            <person name="Nazareth L.V."/>
            <person name="Nelson J."/>
            <person name="Ng B.M."/>
            <person name="Nguyen N.B."/>
            <person name="Nguyen P.Q."/>
            <person name="Nguyen T."/>
            <person name="Obregon M."/>
            <person name="Okwuonu G.O."/>
            <person name="Onwere C.G."/>
            <person name="Orozco G."/>
            <person name="Parra A."/>
            <person name="Patel S."/>
            <person name="Patil S."/>
            <person name="Perez A."/>
            <person name="Perez Y."/>
            <person name="Pham C."/>
            <person name="Primus E.L."/>
            <person name="Pu L.-L."/>
            <person name="Puazo M."/>
            <person name="Qin X."/>
            <person name="Quiroz J.B."/>
            <person name="Reese J."/>
            <person name="Richards S."/>
            <person name="Rives C.M."/>
            <person name="Robberts R."/>
            <person name="Ruiz S.J."/>
            <person name="Ruiz M.J."/>
            <person name="Santibanez J."/>
            <person name="Schneider B.W."/>
            <person name="Sisson I."/>
            <person name="Smith M."/>
            <person name="Sodergren E."/>
            <person name="Song X.-Z."/>
            <person name="Song B.B."/>
            <person name="Summersgill H."/>
            <person name="Thelus R."/>
            <person name="Thornton R.D."/>
            <person name="Trejos Z.Y."/>
            <person name="Usmani K."/>
            <person name="Vattathil S."/>
            <person name="Villasana D."/>
            <person name="Walker D.L."/>
            <person name="Wang S."/>
            <person name="Wang K."/>
            <person name="White C.S."/>
            <person name="Williams A.C."/>
            <person name="Williamson J."/>
            <person name="Wilson K."/>
            <person name="Woghiren I.O."/>
            <person name="Woodworth J.R."/>
            <person name="Worley K.C."/>
            <person name="Wright R.A."/>
            <person name="Wu W."/>
            <person name="Young L."/>
            <person name="Zhang L."/>
            <person name="Zhang J."/>
            <person name="Zhu Y."/>
            <person name="Muzny D.M."/>
            <person name="Weinstock G."/>
            <person name="Gibbs R.A."/>
        </authorList>
    </citation>
    <scope>NUCLEOTIDE SEQUENCE [LARGE SCALE GENOMIC DNA]</scope>
    <source>
        <strain evidence="3">LSR1</strain>
    </source>
</reference>
<keyword evidence="3" id="KW-1185">Reference proteome</keyword>
<dbReference type="RefSeq" id="XP_003240423.1">
    <property type="nucleotide sequence ID" value="XM_003240375.3"/>
</dbReference>
<organism evidence="2 3">
    <name type="scientific">Acyrthosiphon pisum</name>
    <name type="common">Pea aphid</name>
    <dbReference type="NCBI Taxonomy" id="7029"/>
    <lineage>
        <taxon>Eukaryota</taxon>
        <taxon>Metazoa</taxon>
        <taxon>Ecdysozoa</taxon>
        <taxon>Arthropoda</taxon>
        <taxon>Hexapoda</taxon>
        <taxon>Insecta</taxon>
        <taxon>Pterygota</taxon>
        <taxon>Neoptera</taxon>
        <taxon>Paraneoptera</taxon>
        <taxon>Hemiptera</taxon>
        <taxon>Sternorrhyncha</taxon>
        <taxon>Aphidomorpha</taxon>
        <taxon>Aphidoidea</taxon>
        <taxon>Aphididae</taxon>
        <taxon>Macrosiphini</taxon>
        <taxon>Acyrthosiphon</taxon>
    </lineage>
</organism>